<evidence type="ECO:0000313" key="2">
    <source>
        <dbReference type="EMBL" id="KAJ8897988.1"/>
    </source>
</evidence>
<gene>
    <name evidence="2" type="ORF">PR048_003348</name>
</gene>
<evidence type="ECO:0008006" key="4">
    <source>
        <dbReference type="Google" id="ProtNLM"/>
    </source>
</evidence>
<evidence type="ECO:0000256" key="1">
    <source>
        <dbReference type="SAM" id="MobiDB-lite"/>
    </source>
</evidence>
<feature type="compositionally biased region" description="Polar residues" evidence="1">
    <location>
        <begin position="7"/>
        <end position="21"/>
    </location>
</feature>
<sequence>MPDAEVNTATGENSDNEPNVSSRWCSHDDCPGHGTLRIECTYCNKLVDYACIGWPEETRAKDGLEYRCTACQQQPTCFCNKITCSGRGINHIRCTTCSELYHYLCIGWPDEHVFMPRMAYQCGGAKGNTSFTSADLGFPGYISNLGRHLAIQLLVQMMIFK</sequence>
<reference evidence="2 3" key="1">
    <citation type="submission" date="2023-02" db="EMBL/GenBank/DDBJ databases">
        <title>LHISI_Scaffold_Assembly.</title>
        <authorList>
            <person name="Stuart O.P."/>
            <person name="Cleave R."/>
            <person name="Magrath M.J.L."/>
            <person name="Mikheyev A.S."/>
        </authorList>
    </citation>
    <scope>NUCLEOTIDE SEQUENCE [LARGE SCALE GENOMIC DNA]</scope>
    <source>
        <strain evidence="2">Daus_M_001</strain>
        <tissue evidence="2">Leg muscle</tissue>
    </source>
</reference>
<protein>
    <recommendedName>
        <fullName evidence="4">PHD-type domain-containing protein</fullName>
    </recommendedName>
</protein>
<keyword evidence="3" id="KW-1185">Reference proteome</keyword>
<name>A0ABQ9IMU6_9NEOP</name>
<dbReference type="EMBL" id="JARBHB010000001">
    <property type="protein sequence ID" value="KAJ8897988.1"/>
    <property type="molecule type" value="Genomic_DNA"/>
</dbReference>
<evidence type="ECO:0000313" key="3">
    <source>
        <dbReference type="Proteomes" id="UP001159363"/>
    </source>
</evidence>
<accession>A0ABQ9IMU6</accession>
<proteinExistence type="predicted"/>
<feature type="region of interest" description="Disordered" evidence="1">
    <location>
        <begin position="1"/>
        <end position="21"/>
    </location>
</feature>
<comment type="caution">
    <text evidence="2">The sequence shown here is derived from an EMBL/GenBank/DDBJ whole genome shotgun (WGS) entry which is preliminary data.</text>
</comment>
<organism evidence="2 3">
    <name type="scientific">Dryococelus australis</name>
    <dbReference type="NCBI Taxonomy" id="614101"/>
    <lineage>
        <taxon>Eukaryota</taxon>
        <taxon>Metazoa</taxon>
        <taxon>Ecdysozoa</taxon>
        <taxon>Arthropoda</taxon>
        <taxon>Hexapoda</taxon>
        <taxon>Insecta</taxon>
        <taxon>Pterygota</taxon>
        <taxon>Neoptera</taxon>
        <taxon>Polyneoptera</taxon>
        <taxon>Phasmatodea</taxon>
        <taxon>Verophasmatodea</taxon>
        <taxon>Anareolatae</taxon>
        <taxon>Phasmatidae</taxon>
        <taxon>Eurycanthinae</taxon>
        <taxon>Dryococelus</taxon>
    </lineage>
</organism>
<dbReference type="Proteomes" id="UP001159363">
    <property type="component" value="Chromosome 1"/>
</dbReference>